<proteinExistence type="predicted"/>
<organism evidence="4 5">
    <name type="scientific">alpha proteobacterium IMCC14465</name>
    <dbReference type="NCBI Taxonomy" id="1220535"/>
    <lineage>
        <taxon>Bacteria</taxon>
        <taxon>Pseudomonadati</taxon>
        <taxon>Pseudomonadota</taxon>
        <taxon>Alphaproteobacteria</taxon>
        <taxon>PS1 clade</taxon>
    </lineage>
</organism>
<protein>
    <recommendedName>
        <fullName evidence="3">HTH tetR-type domain-containing protein</fullName>
    </recommendedName>
</protein>
<dbReference type="SUPFAM" id="SSF46689">
    <property type="entry name" value="Homeodomain-like"/>
    <property type="match status" value="1"/>
</dbReference>
<sequence length="250" mass="28068">MSALETLKSNSVGRPRILTRELILQTAIKLGLENLTLKELGTELNVGTTTFYQYFDSRSELIQAAATYTLSDIPLPQNPALEWHEYAYEFFETIVEILSENITYLQNNQHNEYGQGVLFELAEIFLEAMAKKGLNPSQAFRVYQAVSDISIAAAIQKWRQQGLSGNSETIYEAVHSAFKSVEPGKLPYLEAVLEDYASPATKHTNRLLFTFFESIALERGETINTPKFIVSDANSPNTHEGDTHKGDTHE</sequence>
<dbReference type="Proteomes" id="UP000004836">
    <property type="component" value="Unassembled WGS sequence"/>
</dbReference>
<dbReference type="Pfam" id="PF00440">
    <property type="entry name" value="TetR_N"/>
    <property type="match status" value="1"/>
</dbReference>
<keyword evidence="5" id="KW-1185">Reference proteome</keyword>
<dbReference type="EMBL" id="ALYF01000005">
    <property type="protein sequence ID" value="EJW20732.1"/>
    <property type="molecule type" value="Genomic_DNA"/>
</dbReference>
<evidence type="ECO:0000256" key="1">
    <source>
        <dbReference type="ARBA" id="ARBA00023125"/>
    </source>
</evidence>
<accession>J9DUP7</accession>
<name>J9DUP7_9PROT</name>
<evidence type="ECO:0000259" key="3">
    <source>
        <dbReference type="Pfam" id="PF00440"/>
    </source>
</evidence>
<feature type="domain" description="HTH tetR-type" evidence="3">
    <location>
        <begin position="31"/>
        <end position="65"/>
    </location>
</feature>
<dbReference type="Gene3D" id="1.10.357.10">
    <property type="entry name" value="Tetracycline Repressor, domain 2"/>
    <property type="match status" value="1"/>
</dbReference>
<reference evidence="4 5" key="1">
    <citation type="journal article" date="2012" name="J. Bacteriol.">
        <title>Genome Sequence of Strain IMCC14465, Isolated from the East Sea, Belonging to the PS1 Clade of Alphaproteobacteria.</title>
        <authorList>
            <person name="Yang S.J."/>
            <person name="Kang I."/>
            <person name="Cho J.C."/>
        </authorList>
    </citation>
    <scope>NUCLEOTIDE SEQUENCE [LARGE SCALE GENOMIC DNA]</scope>
    <source>
        <strain evidence="4 5">IMCC14465</strain>
    </source>
</reference>
<dbReference type="AlphaFoldDB" id="J9DUP7"/>
<feature type="compositionally biased region" description="Basic and acidic residues" evidence="2">
    <location>
        <begin position="239"/>
        <end position="250"/>
    </location>
</feature>
<evidence type="ECO:0000313" key="4">
    <source>
        <dbReference type="EMBL" id="EJW20732.1"/>
    </source>
</evidence>
<dbReference type="STRING" id="1220535.IMCC14465_15000"/>
<feature type="region of interest" description="Disordered" evidence="2">
    <location>
        <begin position="228"/>
        <end position="250"/>
    </location>
</feature>
<dbReference type="GO" id="GO:0003677">
    <property type="term" value="F:DNA binding"/>
    <property type="evidence" value="ECO:0007669"/>
    <property type="project" value="UniProtKB-KW"/>
</dbReference>
<evidence type="ECO:0000313" key="5">
    <source>
        <dbReference type="Proteomes" id="UP000004836"/>
    </source>
</evidence>
<gene>
    <name evidence="4" type="ORF">IMCC14465_15000</name>
</gene>
<comment type="caution">
    <text evidence="4">The sequence shown here is derived from an EMBL/GenBank/DDBJ whole genome shotgun (WGS) entry which is preliminary data.</text>
</comment>
<dbReference type="eggNOG" id="COG1309">
    <property type="taxonomic scope" value="Bacteria"/>
</dbReference>
<keyword evidence="1" id="KW-0238">DNA-binding</keyword>
<dbReference type="InterPro" id="IPR001647">
    <property type="entry name" value="HTH_TetR"/>
</dbReference>
<dbReference type="InterPro" id="IPR009057">
    <property type="entry name" value="Homeodomain-like_sf"/>
</dbReference>
<evidence type="ECO:0000256" key="2">
    <source>
        <dbReference type="SAM" id="MobiDB-lite"/>
    </source>
</evidence>